<proteinExistence type="predicted"/>
<dbReference type="AlphaFoldDB" id="A0A9J6A575"/>
<feature type="compositionally biased region" description="Low complexity" evidence="1">
    <location>
        <begin position="71"/>
        <end position="87"/>
    </location>
</feature>
<gene>
    <name evidence="2" type="ORF">H5410_004923</name>
</gene>
<evidence type="ECO:0000313" key="2">
    <source>
        <dbReference type="EMBL" id="KAG5619705.1"/>
    </source>
</evidence>
<organism evidence="2 3">
    <name type="scientific">Solanum commersonii</name>
    <name type="common">Commerson's wild potato</name>
    <name type="synonym">Commerson's nightshade</name>
    <dbReference type="NCBI Taxonomy" id="4109"/>
    <lineage>
        <taxon>Eukaryota</taxon>
        <taxon>Viridiplantae</taxon>
        <taxon>Streptophyta</taxon>
        <taxon>Embryophyta</taxon>
        <taxon>Tracheophyta</taxon>
        <taxon>Spermatophyta</taxon>
        <taxon>Magnoliopsida</taxon>
        <taxon>eudicotyledons</taxon>
        <taxon>Gunneridae</taxon>
        <taxon>Pentapetalae</taxon>
        <taxon>asterids</taxon>
        <taxon>lamiids</taxon>
        <taxon>Solanales</taxon>
        <taxon>Solanaceae</taxon>
        <taxon>Solanoideae</taxon>
        <taxon>Solaneae</taxon>
        <taxon>Solanum</taxon>
    </lineage>
</organism>
<comment type="caution">
    <text evidence="2">The sequence shown here is derived from an EMBL/GenBank/DDBJ whole genome shotgun (WGS) entry which is preliminary data.</text>
</comment>
<sequence>MIIASKILMRAKESQTSIPFSVLIIELCRWAKDQAKKGQNAASVDPPQVVDTDSIPAKVYLPTLAHWPSGTSTATPSDVPSSSAAALPPRPAVGAVSRSPITQSTDISMIFGMMEIPDGPEMPPATIEDEGRVQEAADPEFEEETDEDMLEVAKEASYEGLPETEETMVNVVVHASLANTPLVDHSTVVVPSEVTPRCPSPIDAPRCPQMEAIA</sequence>
<name>A0A9J6A575_SOLCO</name>
<reference evidence="2 3" key="1">
    <citation type="submission" date="2020-09" db="EMBL/GenBank/DDBJ databases">
        <title>De no assembly of potato wild relative species, Solanum commersonii.</title>
        <authorList>
            <person name="Cho K."/>
        </authorList>
    </citation>
    <scope>NUCLEOTIDE SEQUENCE [LARGE SCALE GENOMIC DNA]</scope>
    <source>
        <strain evidence="2">LZ3.2</strain>
        <tissue evidence="2">Leaf</tissue>
    </source>
</reference>
<dbReference type="OrthoDB" id="1306244at2759"/>
<feature type="compositionally biased region" description="Acidic residues" evidence="1">
    <location>
        <begin position="137"/>
        <end position="147"/>
    </location>
</feature>
<evidence type="ECO:0008006" key="4">
    <source>
        <dbReference type="Google" id="ProtNLM"/>
    </source>
</evidence>
<feature type="region of interest" description="Disordered" evidence="1">
    <location>
        <begin position="71"/>
        <end position="99"/>
    </location>
</feature>
<keyword evidence="3" id="KW-1185">Reference proteome</keyword>
<accession>A0A9J6A575</accession>
<dbReference type="EMBL" id="JACXVP010000002">
    <property type="protein sequence ID" value="KAG5619705.1"/>
    <property type="molecule type" value="Genomic_DNA"/>
</dbReference>
<protein>
    <recommendedName>
        <fullName evidence="4">Polyprotein protein</fullName>
    </recommendedName>
</protein>
<feature type="region of interest" description="Disordered" evidence="1">
    <location>
        <begin position="122"/>
        <end position="147"/>
    </location>
</feature>
<evidence type="ECO:0000256" key="1">
    <source>
        <dbReference type="SAM" id="MobiDB-lite"/>
    </source>
</evidence>
<dbReference type="Proteomes" id="UP000824120">
    <property type="component" value="Chromosome 2"/>
</dbReference>
<evidence type="ECO:0000313" key="3">
    <source>
        <dbReference type="Proteomes" id="UP000824120"/>
    </source>
</evidence>